<organism evidence="1">
    <name type="scientific">Lotharella globosa</name>
    <dbReference type="NCBI Taxonomy" id="91324"/>
    <lineage>
        <taxon>Eukaryota</taxon>
        <taxon>Sar</taxon>
        <taxon>Rhizaria</taxon>
        <taxon>Cercozoa</taxon>
        <taxon>Chlorarachniophyceae</taxon>
        <taxon>Lotharella</taxon>
    </lineage>
</organism>
<dbReference type="AlphaFoldDB" id="A0A7S4DXZ3"/>
<accession>A0A7S4DXZ3</accession>
<protein>
    <recommendedName>
        <fullName evidence="2">PsbP C-terminal domain-containing protein</fullName>
    </recommendedName>
</protein>
<dbReference type="PANTHER" id="PTHR37764:SF1">
    <property type="entry name" value="KETOSE_ALDOSE ISOMERASE, PUTATIVE (MOG1_PSBP_DUF1795-LIKE PHOTOSYSTEM II REACTION CENTER PSBP FAMILY PROTEIN)-RELATED"/>
    <property type="match status" value="1"/>
</dbReference>
<name>A0A7S4DXZ3_9EUKA</name>
<evidence type="ECO:0008006" key="2">
    <source>
        <dbReference type="Google" id="ProtNLM"/>
    </source>
</evidence>
<sequence>MFAKTPSLAVNTHLMKRISSQHRCSAQDNNNRIASRKEGLPRRTFLSLGTLLLYGPSLTPSKASASEGEPFYFDFDDGHLAVLIPYGYEKLEETEAQQTELPAYLMTPDAVAQRELKRKSFARLRNDRTQSTIVFTTTPCSSFKITFTRVNDIVDYGSIEELGKRVIPPEARNLRMKVKTETFPEKQTVRGPITPPPRHYYRYDFTTPDGLDRIIINLAVVKGFVYTMTTTCPMSYWKDEESLILDSVDTMTVA</sequence>
<dbReference type="GO" id="GO:0009507">
    <property type="term" value="C:chloroplast"/>
    <property type="evidence" value="ECO:0007669"/>
    <property type="project" value="TreeGrafter"/>
</dbReference>
<dbReference type="EMBL" id="HBIV01041111">
    <property type="protein sequence ID" value="CAE0677236.1"/>
    <property type="molecule type" value="Transcribed_RNA"/>
</dbReference>
<reference evidence="1" key="1">
    <citation type="submission" date="2021-01" db="EMBL/GenBank/DDBJ databases">
        <authorList>
            <person name="Corre E."/>
            <person name="Pelletier E."/>
            <person name="Niang G."/>
            <person name="Scheremetjew M."/>
            <person name="Finn R."/>
            <person name="Kale V."/>
            <person name="Holt S."/>
            <person name="Cochrane G."/>
            <person name="Meng A."/>
            <person name="Brown T."/>
            <person name="Cohen L."/>
        </authorList>
    </citation>
    <scope>NUCLEOTIDE SEQUENCE</scope>
    <source>
        <strain evidence="1">CCCM811</strain>
    </source>
</reference>
<proteinExistence type="predicted"/>
<dbReference type="PANTHER" id="PTHR37764">
    <property type="entry name" value="KETOSE/ALDOSE ISOMERASE, PUTATIVE (MOG1/PSBP/DUF1795-LIKE PHOTOSYSTEM II REACTION CENTER PSBP FAMILY PROTEIN)-RELATED"/>
    <property type="match status" value="1"/>
</dbReference>
<evidence type="ECO:0000313" key="1">
    <source>
        <dbReference type="EMBL" id="CAE0677236.1"/>
    </source>
</evidence>
<gene>
    <name evidence="1" type="ORF">LGLO00237_LOCUS29016</name>
</gene>
<dbReference type="Gene3D" id="3.40.1000.10">
    <property type="entry name" value="Mog1/PsbP, alpha/beta/alpha sandwich"/>
    <property type="match status" value="1"/>
</dbReference>